<reference evidence="2 3" key="1">
    <citation type="submission" date="2020-02" db="EMBL/GenBank/DDBJ databases">
        <title>Draft genome sequence of Haematococcus lacustris strain NIES-144.</title>
        <authorList>
            <person name="Morimoto D."/>
            <person name="Nakagawa S."/>
            <person name="Yoshida T."/>
            <person name="Sawayama S."/>
        </authorList>
    </citation>
    <scope>NUCLEOTIDE SEQUENCE [LARGE SCALE GENOMIC DNA]</scope>
    <source>
        <strain evidence="2 3">NIES-144</strain>
    </source>
</reference>
<organism evidence="2 3">
    <name type="scientific">Haematococcus lacustris</name>
    <name type="common">Green alga</name>
    <name type="synonym">Haematococcus pluvialis</name>
    <dbReference type="NCBI Taxonomy" id="44745"/>
    <lineage>
        <taxon>Eukaryota</taxon>
        <taxon>Viridiplantae</taxon>
        <taxon>Chlorophyta</taxon>
        <taxon>core chlorophytes</taxon>
        <taxon>Chlorophyceae</taxon>
        <taxon>CS clade</taxon>
        <taxon>Chlamydomonadales</taxon>
        <taxon>Haematococcaceae</taxon>
        <taxon>Haematococcus</taxon>
    </lineage>
</organism>
<keyword evidence="1" id="KW-0472">Membrane</keyword>
<keyword evidence="3" id="KW-1185">Reference proteome</keyword>
<keyword evidence="1" id="KW-1133">Transmembrane helix</keyword>
<dbReference type="Proteomes" id="UP000485058">
    <property type="component" value="Unassembled WGS sequence"/>
</dbReference>
<protein>
    <submittedName>
        <fullName evidence="2">Uncharacterized protein</fullName>
    </submittedName>
</protein>
<gene>
    <name evidence="2" type="ORF">HaLaN_10889</name>
</gene>
<proteinExistence type="predicted"/>
<dbReference type="EMBL" id="BLLF01000765">
    <property type="protein sequence ID" value="GFH14775.1"/>
    <property type="molecule type" value="Genomic_DNA"/>
</dbReference>
<sequence length="192" mass="20673">MYADPVSAPRGGITLLHAAHSADARLTTMQLKARRKVKCPLRGGSMGGVAISSPLFAAVASAAADSNLKLFLAVDGRNSAMGGLFFAFLMLSLFILSSSRLSVGFSPVLKDGLTNTYTLWPIPSSMAQYTQEYAKNEVHQLHPEVLHAIHCNVHCNVQPPVWRAVKGIPPLYREFLASSADLLQPAPLRTCS</sequence>
<accession>A0A699YZV7</accession>
<dbReference type="AlphaFoldDB" id="A0A699YZV7"/>
<evidence type="ECO:0000313" key="2">
    <source>
        <dbReference type="EMBL" id="GFH14775.1"/>
    </source>
</evidence>
<feature type="non-terminal residue" evidence="2">
    <location>
        <position position="1"/>
    </location>
</feature>
<evidence type="ECO:0000256" key="1">
    <source>
        <dbReference type="SAM" id="Phobius"/>
    </source>
</evidence>
<feature type="transmembrane region" description="Helical" evidence="1">
    <location>
        <begin position="39"/>
        <end position="59"/>
    </location>
</feature>
<keyword evidence="1" id="KW-0812">Transmembrane</keyword>
<feature type="transmembrane region" description="Helical" evidence="1">
    <location>
        <begin position="79"/>
        <end position="96"/>
    </location>
</feature>
<comment type="caution">
    <text evidence="2">The sequence shown here is derived from an EMBL/GenBank/DDBJ whole genome shotgun (WGS) entry which is preliminary data.</text>
</comment>
<name>A0A699YZV7_HAELA</name>
<feature type="non-terminal residue" evidence="2">
    <location>
        <position position="192"/>
    </location>
</feature>
<evidence type="ECO:0000313" key="3">
    <source>
        <dbReference type="Proteomes" id="UP000485058"/>
    </source>
</evidence>